<feature type="region of interest" description="Disordered" evidence="1">
    <location>
        <begin position="405"/>
        <end position="425"/>
    </location>
</feature>
<reference evidence="3" key="1">
    <citation type="journal article" date="2021" name="J Fungi (Basel)">
        <title>Virulence traits and population genomics of the black yeast Aureobasidium melanogenum.</title>
        <authorList>
            <person name="Cernosa A."/>
            <person name="Sun X."/>
            <person name="Gostincar C."/>
            <person name="Fang C."/>
            <person name="Gunde-Cimerman N."/>
            <person name="Song Z."/>
        </authorList>
    </citation>
    <scope>NUCLEOTIDE SEQUENCE</scope>
    <source>
        <strain evidence="3">EXF-9911</strain>
    </source>
</reference>
<name>A0A9P8EA04_AURME</name>
<gene>
    <name evidence="3" type="ORF">KCU76_g12369</name>
</gene>
<proteinExistence type="predicted"/>
<dbReference type="AlphaFoldDB" id="A0A9P8EA04"/>
<dbReference type="InterPro" id="IPR038305">
    <property type="entry name" value="HeLo_sf"/>
</dbReference>
<dbReference type="InterPro" id="IPR029498">
    <property type="entry name" value="HeLo_dom"/>
</dbReference>
<dbReference type="Pfam" id="PF14479">
    <property type="entry name" value="HeLo"/>
    <property type="match status" value="1"/>
</dbReference>
<dbReference type="EMBL" id="JAHFXF010000633">
    <property type="protein sequence ID" value="KAG9684513.1"/>
    <property type="molecule type" value="Genomic_DNA"/>
</dbReference>
<sequence length="425" mass="47264">MDHHSSAKALSDAYTLADLFADCVESINLIYGNHEESHSEEILTSQLGIEQARLLIWGDAVGISSPPAATGITSAIPKHPGALNPEPDKALYFGTRDARLDDPRFRQRVEDSLHAIASPMTHLTKAKMFQTYGLDLFKGSPKVRENHMLAPNPFRLQAFREKFELLDEVVTSYPHAKAHKHFGVNKKMAWQIMDVAKASELCTLIREKVDYLVQLMDAQTRVDKAMRYDVRAMGWHPSEDMNATIRDTLKLSLLVEASEVLYPEYSTAAQEALDNVTDQWKGSHGYDAMISEHHNPTIHKTASHTMLAQPIRPSQEAPRPTISPPKTPKKGKLLGALRPKLTRLFSGKSHEKLTVAAADPSRSKSESGPSGGADGDPLEPMRSRSLANDDLTHVLTRNATLDSMISRHDQYPGLDRVSTLELRKK</sequence>
<accession>A0A9P8EA04</accession>
<evidence type="ECO:0000259" key="2">
    <source>
        <dbReference type="Pfam" id="PF14479"/>
    </source>
</evidence>
<comment type="caution">
    <text evidence="3">The sequence shown here is derived from an EMBL/GenBank/DDBJ whole genome shotgun (WGS) entry which is preliminary data.</text>
</comment>
<evidence type="ECO:0000313" key="3">
    <source>
        <dbReference type="EMBL" id="KAG9684513.1"/>
    </source>
</evidence>
<organism evidence="3 4">
    <name type="scientific">Aureobasidium melanogenum</name>
    <name type="common">Aureobasidium pullulans var. melanogenum</name>
    <dbReference type="NCBI Taxonomy" id="46634"/>
    <lineage>
        <taxon>Eukaryota</taxon>
        <taxon>Fungi</taxon>
        <taxon>Dikarya</taxon>
        <taxon>Ascomycota</taxon>
        <taxon>Pezizomycotina</taxon>
        <taxon>Dothideomycetes</taxon>
        <taxon>Dothideomycetidae</taxon>
        <taxon>Dothideales</taxon>
        <taxon>Saccotheciaceae</taxon>
        <taxon>Aureobasidium</taxon>
    </lineage>
</organism>
<dbReference type="Proteomes" id="UP000779574">
    <property type="component" value="Unassembled WGS sequence"/>
</dbReference>
<feature type="domain" description="Prion-inhibition and propagation HeLo" evidence="2">
    <location>
        <begin position="14"/>
        <end position="232"/>
    </location>
</feature>
<feature type="region of interest" description="Disordered" evidence="1">
    <location>
        <begin position="311"/>
        <end position="336"/>
    </location>
</feature>
<evidence type="ECO:0000256" key="1">
    <source>
        <dbReference type="SAM" id="MobiDB-lite"/>
    </source>
</evidence>
<dbReference type="Gene3D" id="1.20.120.1020">
    <property type="entry name" value="Prion-inhibition and propagation, HeLo domain"/>
    <property type="match status" value="1"/>
</dbReference>
<feature type="region of interest" description="Disordered" evidence="1">
    <location>
        <begin position="348"/>
        <end position="391"/>
    </location>
</feature>
<dbReference type="OrthoDB" id="20872at2759"/>
<protein>
    <recommendedName>
        <fullName evidence="2">Prion-inhibition and propagation HeLo domain-containing protein</fullName>
    </recommendedName>
</protein>
<evidence type="ECO:0000313" key="4">
    <source>
        <dbReference type="Proteomes" id="UP000779574"/>
    </source>
</evidence>
<feature type="non-terminal residue" evidence="3">
    <location>
        <position position="425"/>
    </location>
</feature>
<reference evidence="3" key="2">
    <citation type="submission" date="2021-08" db="EMBL/GenBank/DDBJ databases">
        <authorList>
            <person name="Gostincar C."/>
            <person name="Sun X."/>
            <person name="Song Z."/>
            <person name="Gunde-Cimerman N."/>
        </authorList>
    </citation>
    <scope>NUCLEOTIDE SEQUENCE</scope>
    <source>
        <strain evidence="3">EXF-9911</strain>
    </source>
</reference>